<sequence length="463" mass="51556">MLEGQGLPACAHHLVGVAAASMQLVVAPGAIVDTAGAPPRVPAQLGRRRCLRQSPARPVHPRQIRLGVGPELQQRQPEQQQGLERPGPGRPQMIIQQPSEITVAQLFEAYYECRRHKRTTRSALAFEVALEANLMQLLTELRAGTWWPAPATVFAITRPKPREVWAAQFRDRIVHHLVYRAINPLFEPAFIADSCACIKGRGTLYAADRLERHLRSVTEGWSKPAYYLKADIANFFGSIRHDVLFAMLARRIADPTMLELCRRLVFQDVRQGAIVQDAAGTLARVPSHKSLFQTPAGIGLPIGNLSSQFFANVYLDPVDQMVKRRLKLRYVRYVDDMVIVHQDPKVLLAAADAIRAHLSGLGLHLAESKTFVAPVEKGVDFVGHVIRPHRRSARPKTHRVALARISTMPKAEVPDSATSYLGLFRHSGSRAQIAAVARVAVRRGFRVDRELTKVVVKRKVSKK</sequence>
<dbReference type="AlphaFoldDB" id="Q2WA61"/>
<evidence type="ECO:0000259" key="3">
    <source>
        <dbReference type="PROSITE" id="PS50878"/>
    </source>
</evidence>
<keyword evidence="4" id="KW-0695">RNA-directed DNA polymerase</keyword>
<dbReference type="SUPFAM" id="SSF56672">
    <property type="entry name" value="DNA/RNA polymerases"/>
    <property type="match status" value="1"/>
</dbReference>
<dbReference type="Proteomes" id="UP000007058">
    <property type="component" value="Chromosome"/>
</dbReference>
<dbReference type="InterPro" id="IPR043502">
    <property type="entry name" value="DNA/RNA_pol_sf"/>
</dbReference>
<dbReference type="Pfam" id="PF00078">
    <property type="entry name" value="RVT_1"/>
    <property type="match status" value="1"/>
</dbReference>
<evidence type="ECO:0000256" key="1">
    <source>
        <dbReference type="ARBA" id="ARBA00034120"/>
    </source>
</evidence>
<feature type="region of interest" description="Disordered" evidence="2">
    <location>
        <begin position="36"/>
        <end position="93"/>
    </location>
</feature>
<accession>Q2WA61</accession>
<evidence type="ECO:0000256" key="2">
    <source>
        <dbReference type="SAM" id="MobiDB-lite"/>
    </source>
</evidence>
<feature type="domain" description="Reverse transcriptase" evidence="3">
    <location>
        <begin position="137"/>
        <end position="386"/>
    </location>
</feature>
<dbReference type="KEGG" id="mag:amb0460"/>
<organism evidence="4 5">
    <name type="scientific">Paramagnetospirillum magneticum (strain ATCC 700264 / AMB-1)</name>
    <name type="common">Magnetospirillum magneticum</name>
    <dbReference type="NCBI Taxonomy" id="342108"/>
    <lineage>
        <taxon>Bacteria</taxon>
        <taxon>Pseudomonadati</taxon>
        <taxon>Pseudomonadota</taxon>
        <taxon>Alphaproteobacteria</taxon>
        <taxon>Rhodospirillales</taxon>
        <taxon>Magnetospirillaceae</taxon>
        <taxon>Paramagnetospirillum</taxon>
    </lineage>
</organism>
<keyword evidence="5" id="KW-1185">Reference proteome</keyword>
<protein>
    <submittedName>
        <fullName evidence="4">Retron-type reverse transcriptase</fullName>
    </submittedName>
</protein>
<dbReference type="InterPro" id="IPR051083">
    <property type="entry name" value="GrpII_Intron_Splice-Mob/Def"/>
</dbReference>
<dbReference type="PANTHER" id="PTHR34047:SF8">
    <property type="entry name" value="PROTEIN YKFC"/>
    <property type="match status" value="1"/>
</dbReference>
<dbReference type="PANTHER" id="PTHR34047">
    <property type="entry name" value="NUCLEAR INTRON MATURASE 1, MITOCHONDRIAL-RELATED"/>
    <property type="match status" value="1"/>
</dbReference>
<dbReference type="InterPro" id="IPR000477">
    <property type="entry name" value="RT_dom"/>
</dbReference>
<gene>
    <name evidence="4" type="ordered locus">amb0460</name>
</gene>
<reference evidence="4 5" key="1">
    <citation type="journal article" date="2005" name="DNA Res.">
        <title>Complete genome sequence of the facultative anaerobic magnetotactic bacterium Magnetospirillum sp. strain AMB-1.</title>
        <authorList>
            <person name="Matsunaga T."/>
            <person name="Okamura Y."/>
            <person name="Fukuda Y."/>
            <person name="Wahyudi A.T."/>
            <person name="Murase Y."/>
            <person name="Takeyama H."/>
        </authorList>
    </citation>
    <scope>NUCLEOTIDE SEQUENCE [LARGE SCALE GENOMIC DNA]</scope>
    <source>
        <strain evidence="5">ATCC 700264 / AMB-1</strain>
    </source>
</reference>
<dbReference type="EMBL" id="AP007255">
    <property type="protein sequence ID" value="BAE49264.1"/>
    <property type="molecule type" value="Genomic_DNA"/>
</dbReference>
<keyword evidence="4" id="KW-0548">Nucleotidyltransferase</keyword>
<dbReference type="CDD" id="cd01646">
    <property type="entry name" value="RT_Bac_retron_I"/>
    <property type="match status" value="1"/>
</dbReference>
<dbReference type="STRING" id="342108.amb0460"/>
<evidence type="ECO:0000313" key="4">
    <source>
        <dbReference type="EMBL" id="BAE49264.1"/>
    </source>
</evidence>
<proteinExistence type="inferred from homology"/>
<dbReference type="HOGENOM" id="CLU_013584_0_0_5"/>
<feature type="compositionally biased region" description="Low complexity" evidence="2">
    <location>
        <begin position="69"/>
        <end position="92"/>
    </location>
</feature>
<name>Q2WA61_PARM1</name>
<evidence type="ECO:0000313" key="5">
    <source>
        <dbReference type="Proteomes" id="UP000007058"/>
    </source>
</evidence>
<comment type="similarity">
    <text evidence="1">Belongs to the bacterial reverse transcriptase family.</text>
</comment>
<dbReference type="GO" id="GO:0003964">
    <property type="term" value="F:RNA-directed DNA polymerase activity"/>
    <property type="evidence" value="ECO:0007669"/>
    <property type="project" value="UniProtKB-KW"/>
</dbReference>
<dbReference type="PROSITE" id="PS50878">
    <property type="entry name" value="RT_POL"/>
    <property type="match status" value="1"/>
</dbReference>
<keyword evidence="4" id="KW-0808">Transferase</keyword>